<evidence type="ECO:0000259" key="1">
    <source>
        <dbReference type="Pfam" id="PF00899"/>
    </source>
</evidence>
<dbReference type="SUPFAM" id="SSF69572">
    <property type="entry name" value="Activating enzymes of the ubiquitin-like proteins"/>
    <property type="match status" value="1"/>
</dbReference>
<dbReference type="PANTHER" id="PTHR43267:SF1">
    <property type="entry name" value="TRNA THREONYLCARBAMOYLADENOSINE DEHYDRATASE"/>
    <property type="match status" value="1"/>
</dbReference>
<dbReference type="Pfam" id="PF00899">
    <property type="entry name" value="ThiF"/>
    <property type="match status" value="1"/>
</dbReference>
<dbReference type="AlphaFoldDB" id="A0A177MMR7"/>
<dbReference type="GO" id="GO:0008641">
    <property type="term" value="F:ubiquitin-like modifier activating enzyme activity"/>
    <property type="evidence" value="ECO:0007669"/>
    <property type="project" value="InterPro"/>
</dbReference>
<feature type="domain" description="THIF-type NAD/FAD binding fold" evidence="1">
    <location>
        <begin position="251"/>
        <end position="476"/>
    </location>
</feature>
<comment type="caution">
    <text evidence="2">The sequence shown here is derived from an EMBL/GenBank/DDBJ whole genome shotgun (WGS) entry which is preliminary data.</text>
</comment>
<organism evidence="2 3">
    <name type="scientific">Methylomonas methanica</name>
    <dbReference type="NCBI Taxonomy" id="421"/>
    <lineage>
        <taxon>Bacteria</taxon>
        <taxon>Pseudomonadati</taxon>
        <taxon>Pseudomonadota</taxon>
        <taxon>Gammaproteobacteria</taxon>
        <taxon>Methylococcales</taxon>
        <taxon>Methylococcaceae</taxon>
        <taxon>Methylomonas</taxon>
    </lineage>
</organism>
<dbReference type="InterPro" id="IPR035985">
    <property type="entry name" value="Ubiquitin-activating_enz"/>
</dbReference>
<dbReference type="EMBL" id="LUUH01000033">
    <property type="protein sequence ID" value="OAI06695.1"/>
    <property type="molecule type" value="Genomic_DNA"/>
</dbReference>
<dbReference type="GO" id="GO:0061503">
    <property type="term" value="F:tRNA threonylcarbamoyladenosine dehydratase"/>
    <property type="evidence" value="ECO:0007669"/>
    <property type="project" value="TreeGrafter"/>
</dbReference>
<dbReference type="Gene3D" id="3.40.50.720">
    <property type="entry name" value="NAD(P)-binding Rossmann-like Domain"/>
    <property type="match status" value="1"/>
</dbReference>
<proteinExistence type="predicted"/>
<evidence type="ECO:0000313" key="2">
    <source>
        <dbReference type="EMBL" id="OAI06695.1"/>
    </source>
</evidence>
<evidence type="ECO:0000313" key="3">
    <source>
        <dbReference type="Proteomes" id="UP000077763"/>
    </source>
</evidence>
<gene>
    <name evidence="2" type="ORF">A1353_00080</name>
</gene>
<dbReference type="InterPro" id="IPR000594">
    <property type="entry name" value="ThiF_NAD_FAD-bd"/>
</dbReference>
<dbReference type="Proteomes" id="UP000077763">
    <property type="component" value="Unassembled WGS sequence"/>
</dbReference>
<dbReference type="PANTHER" id="PTHR43267">
    <property type="entry name" value="TRNA THREONYLCARBAMOYLADENOSINE DEHYDRATASE"/>
    <property type="match status" value="1"/>
</dbReference>
<dbReference type="InterPro" id="IPR045886">
    <property type="entry name" value="ThiF/MoeB/HesA"/>
</dbReference>
<protein>
    <recommendedName>
        <fullName evidence="1">THIF-type NAD/FAD binding fold domain-containing protein</fullName>
    </recommendedName>
</protein>
<dbReference type="GO" id="GO:0061504">
    <property type="term" value="P:cyclic threonylcarbamoyladenosine biosynthetic process"/>
    <property type="evidence" value="ECO:0007669"/>
    <property type="project" value="TreeGrafter"/>
</dbReference>
<dbReference type="CDD" id="cd01483">
    <property type="entry name" value="E1_enzyme_family"/>
    <property type="match status" value="1"/>
</dbReference>
<reference evidence="2 3" key="1">
    <citation type="submission" date="2016-03" db="EMBL/GenBank/DDBJ databases">
        <authorList>
            <person name="Ploux O."/>
        </authorList>
    </citation>
    <scope>NUCLEOTIDE SEQUENCE [LARGE SCALE GENOMIC DNA]</scope>
    <source>
        <strain evidence="2 3">R-45371</strain>
    </source>
</reference>
<sequence>MPHLSSEGNLCYFAPGSIVLDRYNPATAIDQCLVQATDVLNKILEDSDYRIHDIQNEFLSHWLLDQGRIPWLVLKGTIDTTKVSTNYFILGDDDNRKAIISDDANEVEIIAGSLGFSKPKISKCKCWILHTEKFPTIPDNTLPKTVKELFEWLKSWDNILYVRFQNILEKEQEYLQYSFVTFAISSPVGWVGFGFDLDTITLLAAKKTAGKRGPKLYKQFLHGRGSGGNIFRVHITDISADFVHNRNLSFSDLKDKRIVLIGCGAIGGFLAQSLVRLGAGTGCRGELILIDPDTLAPDNLGRHVLGYSSLFKLKAVALRDELLKQFPLSRIFAEPINITKYSKLFASDLLIDATGEEAISEMLNASQIAKRPKAPPILHIWIVGNGEATQSLWVDSEKYGCFHCLRLPNTQNYREERYKILKAEPERGFIGCQAFTPYAVSASISAAALATDSIIDWIKGDPSPRFRTRAVENANIRQVKNQNISPLDGCVACRNV</sequence>
<accession>A0A177MMR7</accession>
<name>A0A177MMR7_METMH</name>